<comment type="similarity">
    <text evidence="3">Belongs to the acetyltransferase family. ARD1 subfamily.</text>
</comment>
<evidence type="ECO:0000256" key="1">
    <source>
        <dbReference type="ARBA" id="ARBA00022679"/>
    </source>
</evidence>
<dbReference type="InterPro" id="IPR045047">
    <property type="entry name" value="Ard1-like"/>
</dbReference>
<dbReference type="eggNOG" id="KOG3235">
    <property type="taxonomic scope" value="Eukaryota"/>
</dbReference>
<dbReference type="EMBL" id="FN649750">
    <property type="protein sequence ID" value="CBJ31300.1"/>
    <property type="molecule type" value="Genomic_DNA"/>
</dbReference>
<dbReference type="OrthoDB" id="25586at2759"/>
<evidence type="ECO:0000256" key="2">
    <source>
        <dbReference type="ARBA" id="ARBA00023315"/>
    </source>
</evidence>
<evidence type="ECO:0000256" key="3">
    <source>
        <dbReference type="ARBA" id="ARBA00025786"/>
    </source>
</evidence>
<sequence>MIIRENARLFFLSALSSNAKCEDVLRPSDFDFRLARKSDIKSIRHCNLETLPENYSTDFYDTHIKDWPELALVAEHADRRRNEDQQPQVVGYVLGRIEVNHANANANTNTNTALPGWSCRTQKSGRGGAMAIPPPTGHVTSLAVLPGFRRCGAASQLMDMLHERMNYHYKANKVSLHVRKSNRGAIRLYEELLGYKVAGVASSYYSDGEDAFVMEAELPEVDSQEDRQLLWKGVQALHGPNKKHARCCGVWRFYPSRSVV</sequence>
<organism evidence="5 6">
    <name type="scientific">Ectocarpus siliculosus</name>
    <name type="common">Brown alga</name>
    <name type="synonym">Conferva siliculosa</name>
    <dbReference type="NCBI Taxonomy" id="2880"/>
    <lineage>
        <taxon>Eukaryota</taxon>
        <taxon>Sar</taxon>
        <taxon>Stramenopiles</taxon>
        <taxon>Ochrophyta</taxon>
        <taxon>PX clade</taxon>
        <taxon>Phaeophyceae</taxon>
        <taxon>Ectocarpales</taxon>
        <taxon>Ectocarpaceae</taxon>
        <taxon>Ectocarpus</taxon>
    </lineage>
</organism>
<feature type="domain" description="N-acetyltransferase" evidence="4">
    <location>
        <begin position="30"/>
        <end position="219"/>
    </location>
</feature>
<dbReference type="STRING" id="2880.D7FT09"/>
<dbReference type="SUPFAM" id="SSF55729">
    <property type="entry name" value="Acyl-CoA N-acyltransferases (Nat)"/>
    <property type="match status" value="1"/>
</dbReference>
<dbReference type="GO" id="GO:0031415">
    <property type="term" value="C:NatA complex"/>
    <property type="evidence" value="ECO:0007669"/>
    <property type="project" value="InterPro"/>
</dbReference>
<accession>D7FT09</accession>
<dbReference type="EMBL" id="FN648424">
    <property type="protein sequence ID" value="CBJ31300.1"/>
    <property type="molecule type" value="Genomic_DNA"/>
</dbReference>
<evidence type="ECO:0000313" key="6">
    <source>
        <dbReference type="Proteomes" id="UP000002630"/>
    </source>
</evidence>
<dbReference type="CDD" id="cd04301">
    <property type="entry name" value="NAT_SF"/>
    <property type="match status" value="1"/>
</dbReference>
<reference evidence="5 6" key="1">
    <citation type="journal article" date="2010" name="Nature">
        <title>The Ectocarpus genome and the independent evolution of multicellularity in brown algae.</title>
        <authorList>
            <person name="Cock J.M."/>
            <person name="Sterck L."/>
            <person name="Rouze P."/>
            <person name="Scornet D."/>
            <person name="Allen A.E."/>
            <person name="Amoutzias G."/>
            <person name="Anthouard V."/>
            <person name="Artiguenave F."/>
            <person name="Aury J.M."/>
            <person name="Badger J.H."/>
            <person name="Beszteri B."/>
            <person name="Billiau K."/>
            <person name="Bonnet E."/>
            <person name="Bothwell J.H."/>
            <person name="Bowler C."/>
            <person name="Boyen C."/>
            <person name="Brownlee C."/>
            <person name="Carrano C.J."/>
            <person name="Charrier B."/>
            <person name="Cho G.Y."/>
            <person name="Coelho S.M."/>
            <person name="Collen J."/>
            <person name="Corre E."/>
            <person name="Da Silva C."/>
            <person name="Delage L."/>
            <person name="Delaroque N."/>
            <person name="Dittami S.M."/>
            <person name="Doulbeau S."/>
            <person name="Elias M."/>
            <person name="Farnham G."/>
            <person name="Gachon C.M."/>
            <person name="Gschloessl B."/>
            <person name="Heesch S."/>
            <person name="Jabbari K."/>
            <person name="Jubin C."/>
            <person name="Kawai H."/>
            <person name="Kimura K."/>
            <person name="Kloareg B."/>
            <person name="Kupper F.C."/>
            <person name="Lang D."/>
            <person name="Le Bail A."/>
            <person name="Leblanc C."/>
            <person name="Lerouge P."/>
            <person name="Lohr M."/>
            <person name="Lopez P.J."/>
            <person name="Martens C."/>
            <person name="Maumus F."/>
            <person name="Michel G."/>
            <person name="Miranda-Saavedra D."/>
            <person name="Morales J."/>
            <person name="Moreau H."/>
            <person name="Motomura T."/>
            <person name="Nagasato C."/>
            <person name="Napoli C.A."/>
            <person name="Nelson D.R."/>
            <person name="Nyvall-Collen P."/>
            <person name="Peters A.F."/>
            <person name="Pommier C."/>
            <person name="Potin P."/>
            <person name="Poulain J."/>
            <person name="Quesneville H."/>
            <person name="Read B."/>
            <person name="Rensing S.A."/>
            <person name="Ritter A."/>
            <person name="Rousvoal S."/>
            <person name="Samanta M."/>
            <person name="Samson G."/>
            <person name="Schroeder D.C."/>
            <person name="Segurens B."/>
            <person name="Strittmatter M."/>
            <person name="Tonon T."/>
            <person name="Tregear J.W."/>
            <person name="Valentin K."/>
            <person name="von Dassow P."/>
            <person name="Yamagishi T."/>
            <person name="Van de Peer Y."/>
            <person name="Wincker P."/>
        </authorList>
    </citation>
    <scope>NUCLEOTIDE SEQUENCE [LARGE SCALE GENOMIC DNA]</scope>
    <source>
        <strain evidence="6">Ec32 / CCAP1310/4</strain>
    </source>
</reference>
<dbReference type="Pfam" id="PF00583">
    <property type="entry name" value="Acetyltransf_1"/>
    <property type="match status" value="1"/>
</dbReference>
<dbReference type="Proteomes" id="UP000002630">
    <property type="component" value="Linkage Group LG25"/>
</dbReference>
<dbReference type="PANTHER" id="PTHR23091:SF4">
    <property type="entry name" value="N-TERMINAL AMINO-ACID N(ALPHA)-ACETYLTRANSFERASE NATA"/>
    <property type="match status" value="1"/>
</dbReference>
<dbReference type="PANTHER" id="PTHR23091">
    <property type="entry name" value="N-TERMINAL ACETYLTRANSFERASE"/>
    <property type="match status" value="1"/>
</dbReference>
<dbReference type="PROSITE" id="PS51186">
    <property type="entry name" value="GNAT"/>
    <property type="match status" value="1"/>
</dbReference>
<protein>
    <recommendedName>
        <fullName evidence="4">N-acetyltransferase domain-containing protein</fullName>
    </recommendedName>
</protein>
<keyword evidence="1" id="KW-0808">Transferase</keyword>
<name>D7FT09_ECTSI</name>
<dbReference type="Gene3D" id="3.40.630.30">
    <property type="match status" value="1"/>
</dbReference>
<dbReference type="InParanoid" id="D7FT09"/>
<evidence type="ECO:0000313" key="5">
    <source>
        <dbReference type="EMBL" id="CBJ31300.1"/>
    </source>
</evidence>
<dbReference type="InterPro" id="IPR016181">
    <property type="entry name" value="Acyl_CoA_acyltransferase"/>
</dbReference>
<dbReference type="InterPro" id="IPR000182">
    <property type="entry name" value="GNAT_dom"/>
</dbReference>
<gene>
    <name evidence="5" type="ORF">Esi_0243_0022</name>
</gene>
<evidence type="ECO:0000259" key="4">
    <source>
        <dbReference type="PROSITE" id="PS51186"/>
    </source>
</evidence>
<proteinExistence type="inferred from homology"/>
<dbReference type="GO" id="GO:1990190">
    <property type="term" value="F:protein-N-terminal-glutamate acetyltransferase activity"/>
    <property type="evidence" value="ECO:0007669"/>
    <property type="project" value="TreeGrafter"/>
</dbReference>
<dbReference type="AlphaFoldDB" id="D7FT09"/>
<keyword evidence="2" id="KW-0012">Acyltransferase</keyword>
<dbReference type="GO" id="GO:1990189">
    <property type="term" value="F:protein N-terminal-serine acetyltransferase activity"/>
    <property type="evidence" value="ECO:0007669"/>
    <property type="project" value="TreeGrafter"/>
</dbReference>
<keyword evidence="6" id="KW-1185">Reference proteome</keyword>